<sequence>MSDISKLWNISSRYAKELISKVLPKTLLYKELDEDGRNELELIDNELLLFLYHNYDIFHYILQYRNVQLLFYSVNKYYNNICFLKLLNDNKDRYIHKLKYKGNWSLQLKINLHYGLNNTSFTIDKILHSKLFQVVDHRLQPIDNPININYMERLFKQIDINILYIVYEQFSFMKEIPLFNIIPYYHMLKKIFNDTYYHYHNDLKKMYKDTRIKEIYENLKDLRERQEIIINGSVELLNNIGDGDDTKEMVKLIDKIILEGIEEHHAISVGWFMEDYVYKYKSHVRRYYKKLFRYLGWRRKMKRNRKFKEI</sequence>
<evidence type="ECO:0000313" key="1">
    <source>
        <dbReference type="EMBL" id="SNW61931.1"/>
    </source>
</evidence>
<name>A0A2I2L329_9VIRU</name>
<accession>A0A2I2L329</accession>
<dbReference type="EMBL" id="LT906555">
    <property type="protein sequence ID" value="SNW61931.1"/>
    <property type="molecule type" value="Genomic_DNA"/>
</dbReference>
<dbReference type="RefSeq" id="YP_009448233.1">
    <property type="nucleotide sequence ID" value="NC_036594.1"/>
</dbReference>
<gene>
    <name evidence="1" type="ORF">ORPV_27</name>
</gene>
<keyword evidence="2" id="KW-1185">Reference proteome</keyword>
<protein>
    <submittedName>
        <fullName evidence="1">Uncharacterized protein</fullName>
    </submittedName>
</protein>
<reference evidence="1" key="1">
    <citation type="submission" date="2017-08" db="EMBL/GenBank/DDBJ databases">
        <authorList>
            <consortium name="Urmite Genomes"/>
        </authorList>
    </citation>
    <scope>NUCLEOTIDE SEQUENCE [LARGE SCALE GENOMIC DNA]</scope>
    <source>
        <strain evidence="1">IHUMI-LCC2</strain>
    </source>
</reference>
<dbReference type="KEGG" id="vg:35382029"/>
<organism evidence="1">
    <name type="scientific">Orpheovirus IHUMI-LCC2</name>
    <dbReference type="NCBI Taxonomy" id="2023057"/>
    <lineage>
        <taxon>Viruses</taxon>
        <taxon>Varidnaviria</taxon>
        <taxon>Bamfordvirae</taxon>
        <taxon>Nucleocytoviricota</taxon>
        <taxon>Megaviricetes</taxon>
        <taxon>Pimascovirales</taxon>
        <taxon>Ocovirineae</taxon>
        <taxon>Orpheoviridae</taxon>
        <taxon>Alphaorpheovirus</taxon>
        <taxon>Alphaorpheovirus massiliense</taxon>
    </lineage>
</organism>
<dbReference type="GeneID" id="35382029"/>
<dbReference type="Proteomes" id="UP000236316">
    <property type="component" value="Segment"/>
</dbReference>
<evidence type="ECO:0000313" key="2">
    <source>
        <dbReference type="Proteomes" id="UP000236316"/>
    </source>
</evidence>
<proteinExistence type="predicted"/>